<keyword evidence="2" id="KW-1185">Reference proteome</keyword>
<organism evidence="1 2">
    <name type="scientific">Cephalotrichum gorgonifer</name>
    <dbReference type="NCBI Taxonomy" id="2041049"/>
    <lineage>
        <taxon>Eukaryota</taxon>
        <taxon>Fungi</taxon>
        <taxon>Dikarya</taxon>
        <taxon>Ascomycota</taxon>
        <taxon>Pezizomycotina</taxon>
        <taxon>Sordariomycetes</taxon>
        <taxon>Hypocreomycetidae</taxon>
        <taxon>Microascales</taxon>
        <taxon>Microascaceae</taxon>
        <taxon>Cephalotrichum</taxon>
    </lineage>
</organism>
<dbReference type="Proteomes" id="UP001187682">
    <property type="component" value="Unassembled WGS sequence"/>
</dbReference>
<evidence type="ECO:0000313" key="1">
    <source>
        <dbReference type="EMBL" id="SPO05300.1"/>
    </source>
</evidence>
<comment type="caution">
    <text evidence="1">The sequence shown here is derived from an EMBL/GenBank/DDBJ whole genome shotgun (WGS) entry which is preliminary data.</text>
</comment>
<sequence>MSADEKDLLKTIEQLRNRLLVLDTIATYRLYRLERDHGKPKEYKIACGLKDTKDKSAANFNEFLEYIKPRGGHGGKQAMESREAREAMESLDTLTPNLEWIGQHYLGEDPEYSYSDLRRLYTGIPKREVAQKGRKSSRIAGEIYNGITDIVEGLLVDEGVKKESAFEKDHDMLISVVGRSKSLRYDANESELLDYLKALENDDGSKKYDNLPTIRKVTSDGYYYTMLNKYKVDAKYESLVWDDVNTFKKETPMMHKEHEATFEYLTKSIHRLPT</sequence>
<gene>
    <name evidence="1" type="ORF">DNG_07987</name>
</gene>
<dbReference type="EMBL" id="ONZQ02000012">
    <property type="protein sequence ID" value="SPO05300.1"/>
    <property type="molecule type" value="Genomic_DNA"/>
</dbReference>
<name>A0AAE8N2W6_9PEZI</name>
<dbReference type="AlphaFoldDB" id="A0AAE8N2W6"/>
<protein>
    <submittedName>
        <fullName evidence="1">Uncharacterized protein</fullName>
    </submittedName>
</protein>
<proteinExistence type="predicted"/>
<evidence type="ECO:0000313" key="2">
    <source>
        <dbReference type="Proteomes" id="UP001187682"/>
    </source>
</evidence>
<reference evidence="1" key="1">
    <citation type="submission" date="2018-03" db="EMBL/GenBank/DDBJ databases">
        <authorList>
            <person name="Guldener U."/>
        </authorList>
    </citation>
    <scope>NUCLEOTIDE SEQUENCE</scope>
</reference>
<accession>A0AAE8N2W6</accession>